<protein>
    <recommendedName>
        <fullName evidence="4">Methionyl-tRNA formyltransferase, mitochondrial</fullName>
        <ecNumber evidence="3">2.1.2.9</ecNumber>
    </recommendedName>
</protein>
<evidence type="ECO:0000256" key="5">
    <source>
        <dbReference type="ARBA" id="ARBA00022679"/>
    </source>
</evidence>
<dbReference type="AlphaFoldDB" id="A0A670ZJ54"/>
<evidence type="ECO:0000256" key="6">
    <source>
        <dbReference type="ARBA" id="ARBA00022917"/>
    </source>
</evidence>
<dbReference type="InterPro" id="IPR002376">
    <property type="entry name" value="Formyl_transf_N"/>
</dbReference>
<keyword evidence="8" id="KW-0496">Mitochondrion</keyword>
<evidence type="ECO:0000256" key="10">
    <source>
        <dbReference type="ARBA" id="ARBA00057846"/>
    </source>
</evidence>
<dbReference type="InterPro" id="IPR005794">
    <property type="entry name" value="Fmt"/>
</dbReference>
<keyword evidence="5" id="KW-0808">Transferase</keyword>
<organism evidence="13 14">
    <name type="scientific">Pseudonaja textilis</name>
    <name type="common">Eastern brown snake</name>
    <dbReference type="NCBI Taxonomy" id="8673"/>
    <lineage>
        <taxon>Eukaryota</taxon>
        <taxon>Metazoa</taxon>
        <taxon>Chordata</taxon>
        <taxon>Craniata</taxon>
        <taxon>Vertebrata</taxon>
        <taxon>Euteleostomi</taxon>
        <taxon>Lepidosauria</taxon>
        <taxon>Squamata</taxon>
        <taxon>Bifurcata</taxon>
        <taxon>Unidentata</taxon>
        <taxon>Episquamata</taxon>
        <taxon>Toxicofera</taxon>
        <taxon>Serpentes</taxon>
        <taxon>Colubroidea</taxon>
        <taxon>Elapidae</taxon>
        <taxon>Hydrophiinae</taxon>
        <taxon>Pseudonaja</taxon>
    </lineage>
</organism>
<dbReference type="InterPro" id="IPR041711">
    <property type="entry name" value="Met-tRNA-FMT_N"/>
</dbReference>
<dbReference type="Gene3D" id="3.40.50.12230">
    <property type="match status" value="1"/>
</dbReference>
<evidence type="ECO:0000259" key="11">
    <source>
        <dbReference type="Pfam" id="PF00551"/>
    </source>
</evidence>
<keyword evidence="7" id="KW-0809">Transit peptide</keyword>
<dbReference type="GO" id="GO:0005739">
    <property type="term" value="C:mitochondrion"/>
    <property type="evidence" value="ECO:0007669"/>
    <property type="project" value="UniProtKB-SubCell"/>
</dbReference>
<dbReference type="GeneTree" id="ENSGT00390000017828"/>
<reference evidence="13" key="2">
    <citation type="submission" date="2025-09" db="UniProtKB">
        <authorList>
            <consortium name="Ensembl"/>
        </authorList>
    </citation>
    <scope>IDENTIFICATION</scope>
</reference>
<evidence type="ECO:0000256" key="3">
    <source>
        <dbReference type="ARBA" id="ARBA00012261"/>
    </source>
</evidence>
<dbReference type="EC" id="2.1.2.9" evidence="3"/>
<dbReference type="Ensembl" id="ENSPTXT00000023471.1">
    <property type="protein sequence ID" value="ENSPTXP00000022770.1"/>
    <property type="gene ID" value="ENSPTXG00000015656.1"/>
</dbReference>
<dbReference type="FunFam" id="3.40.50.12230:FF:000003">
    <property type="entry name" value="methionyl-tRNA formyltransferase, mitochondrial"/>
    <property type="match status" value="1"/>
</dbReference>
<keyword evidence="14" id="KW-1185">Reference proteome</keyword>
<dbReference type="Pfam" id="PF02911">
    <property type="entry name" value="Formyl_trans_C"/>
    <property type="match status" value="1"/>
</dbReference>
<evidence type="ECO:0000256" key="7">
    <source>
        <dbReference type="ARBA" id="ARBA00022946"/>
    </source>
</evidence>
<sequence length="384" mass="43307">MRKRLPGTVMSARFLRAWRGGWGRGRATAAGEAPRREKPPWRILFFGTDRFSAEILRALQAARPDRIVDHLEVVTLPPSHSKVLPVKKYAEQLQLPLHIWPDVGAWENFDVGVVASFGRLLSEDLIRKFPYGVLNVHPSYLPRWRGPAPIIHTVLHGDTVTGVTIMQIRPKRFDVGPIIKQEEFAVPPRCSAKELEPLLSKEGANMLIAVLKNLPESLSKKKEQPKEGVTHAPKVTIAMSCVQWEEQTAEQILRIHRALGAMVRPASQRTGCLSVIYLNPEGAFYKNHLDFQPLNETGVAIPGLVLYHKQLKILMIRCKEGWVGVKTIIHKKKLTATDFYNGYLHSWSQNNSLTMLKNCRFQTLKVTTAKKEAKNAMQLILCSG</sequence>
<proteinExistence type="inferred from homology"/>
<comment type="similarity">
    <text evidence="2">Belongs to the Fmt family.</text>
</comment>
<dbReference type="PANTHER" id="PTHR11138">
    <property type="entry name" value="METHIONYL-TRNA FORMYLTRANSFERASE"/>
    <property type="match status" value="1"/>
</dbReference>
<evidence type="ECO:0000259" key="12">
    <source>
        <dbReference type="Pfam" id="PF02911"/>
    </source>
</evidence>
<comment type="subcellular location">
    <subcellularLocation>
        <location evidence="1">Mitochondrion</location>
    </subcellularLocation>
</comment>
<evidence type="ECO:0000256" key="2">
    <source>
        <dbReference type="ARBA" id="ARBA00010699"/>
    </source>
</evidence>
<comment type="catalytic activity">
    <reaction evidence="9">
        <text>L-methionyl-tRNA(fMet) + (6R)-10-formyltetrahydrofolate = N-formyl-L-methionyl-tRNA(fMet) + (6S)-5,6,7,8-tetrahydrofolate + H(+)</text>
        <dbReference type="Rhea" id="RHEA:24380"/>
        <dbReference type="Rhea" id="RHEA-COMP:9952"/>
        <dbReference type="Rhea" id="RHEA-COMP:9953"/>
        <dbReference type="ChEBI" id="CHEBI:15378"/>
        <dbReference type="ChEBI" id="CHEBI:57453"/>
        <dbReference type="ChEBI" id="CHEBI:78530"/>
        <dbReference type="ChEBI" id="CHEBI:78844"/>
        <dbReference type="ChEBI" id="CHEBI:195366"/>
        <dbReference type="EC" id="2.1.2.9"/>
    </reaction>
    <physiologicalReaction direction="left-to-right" evidence="9">
        <dbReference type="Rhea" id="RHEA:24381"/>
    </physiologicalReaction>
</comment>
<gene>
    <name evidence="13" type="primary">MTFMT</name>
</gene>
<dbReference type="CDD" id="cd08646">
    <property type="entry name" value="FMT_core_Met-tRNA-FMT_N"/>
    <property type="match status" value="1"/>
</dbReference>
<evidence type="ECO:0000256" key="4">
    <source>
        <dbReference type="ARBA" id="ARBA00014185"/>
    </source>
</evidence>
<keyword evidence="6" id="KW-0648">Protein biosynthesis</keyword>
<dbReference type="InterPro" id="IPR005793">
    <property type="entry name" value="Formyl_trans_C"/>
</dbReference>
<dbReference type="GO" id="GO:0004479">
    <property type="term" value="F:methionyl-tRNA formyltransferase activity"/>
    <property type="evidence" value="ECO:0007669"/>
    <property type="project" value="UniProtKB-EC"/>
</dbReference>
<dbReference type="Pfam" id="PF00551">
    <property type="entry name" value="Formyl_trans_N"/>
    <property type="match status" value="1"/>
</dbReference>
<dbReference type="InterPro" id="IPR036477">
    <property type="entry name" value="Formyl_transf_N_sf"/>
</dbReference>
<dbReference type="PANTHER" id="PTHR11138:SF5">
    <property type="entry name" value="METHIONYL-TRNA FORMYLTRANSFERASE, MITOCHONDRIAL"/>
    <property type="match status" value="1"/>
</dbReference>
<reference evidence="13" key="1">
    <citation type="submission" date="2025-08" db="UniProtKB">
        <authorList>
            <consortium name="Ensembl"/>
        </authorList>
    </citation>
    <scope>IDENTIFICATION</scope>
</reference>
<accession>A0A670ZJ54</accession>
<dbReference type="SUPFAM" id="SSF53328">
    <property type="entry name" value="Formyltransferase"/>
    <property type="match status" value="1"/>
</dbReference>
<evidence type="ECO:0000256" key="9">
    <source>
        <dbReference type="ARBA" id="ARBA00052555"/>
    </source>
</evidence>
<dbReference type="NCBIfam" id="TIGR00460">
    <property type="entry name" value="fmt"/>
    <property type="match status" value="1"/>
</dbReference>
<evidence type="ECO:0000256" key="8">
    <source>
        <dbReference type="ARBA" id="ARBA00023128"/>
    </source>
</evidence>
<evidence type="ECO:0000256" key="1">
    <source>
        <dbReference type="ARBA" id="ARBA00004173"/>
    </source>
</evidence>
<dbReference type="Proteomes" id="UP000472273">
    <property type="component" value="Unplaced"/>
</dbReference>
<feature type="domain" description="Formyl transferase C-terminal" evidence="12">
    <location>
        <begin position="237"/>
        <end position="343"/>
    </location>
</feature>
<evidence type="ECO:0000313" key="14">
    <source>
        <dbReference type="Proteomes" id="UP000472273"/>
    </source>
</evidence>
<name>A0A670ZJ54_PSETE</name>
<comment type="function">
    <text evidence="10">Methionyl-tRNA formyltransferase that formylates methionyl-tRNA in mitochondria and is crucial for translation initiation.</text>
</comment>
<feature type="domain" description="Formyl transferase N-terminal" evidence="11">
    <location>
        <begin position="107"/>
        <end position="211"/>
    </location>
</feature>
<evidence type="ECO:0000313" key="13">
    <source>
        <dbReference type="Ensembl" id="ENSPTXP00000022770.1"/>
    </source>
</evidence>